<dbReference type="PANTHER" id="PTHR32282">
    <property type="entry name" value="BINDING PROTEIN TRANSPEPTIDASE, PUTATIVE-RELATED"/>
    <property type="match status" value="1"/>
</dbReference>
<evidence type="ECO:0000256" key="10">
    <source>
        <dbReference type="ARBA" id="ARBA00044770"/>
    </source>
</evidence>
<dbReference type="SUPFAM" id="SSF53955">
    <property type="entry name" value="Lysozyme-like"/>
    <property type="match status" value="1"/>
</dbReference>
<dbReference type="PANTHER" id="PTHR32282:SF33">
    <property type="entry name" value="PEPTIDOGLYCAN GLYCOSYLTRANSFERASE"/>
    <property type="match status" value="1"/>
</dbReference>
<keyword evidence="4" id="KW-0121">Carboxypeptidase</keyword>
<dbReference type="Gene3D" id="1.10.3810.10">
    <property type="entry name" value="Biosynthetic peptidoglycan transglycosylase-like"/>
    <property type="match status" value="1"/>
</dbReference>
<proteinExistence type="inferred from homology"/>
<dbReference type="Pfam" id="PF00912">
    <property type="entry name" value="Transgly"/>
    <property type="match status" value="1"/>
</dbReference>
<feature type="domain" description="Glycosyl transferase family 51" evidence="15">
    <location>
        <begin position="136"/>
        <end position="298"/>
    </location>
</feature>
<gene>
    <name evidence="16" type="ORF">LNKW23_45800</name>
</gene>
<evidence type="ECO:0000256" key="3">
    <source>
        <dbReference type="ARBA" id="ARBA00007739"/>
    </source>
</evidence>
<dbReference type="InterPro" id="IPR001264">
    <property type="entry name" value="Glyco_trans_51"/>
</dbReference>
<feature type="region of interest" description="Disordered" evidence="12">
    <location>
        <begin position="696"/>
        <end position="723"/>
    </location>
</feature>
<keyword evidence="17" id="KW-1185">Reference proteome</keyword>
<dbReference type="Pfam" id="PF00905">
    <property type="entry name" value="Transpeptidase"/>
    <property type="match status" value="1"/>
</dbReference>
<dbReference type="Proteomes" id="UP001239909">
    <property type="component" value="Unassembled WGS sequence"/>
</dbReference>
<dbReference type="InterPro" id="IPR012338">
    <property type="entry name" value="Beta-lactam/transpept-like"/>
</dbReference>
<accession>A0ABQ6LTE2</accession>
<evidence type="ECO:0000256" key="1">
    <source>
        <dbReference type="ARBA" id="ARBA00004752"/>
    </source>
</evidence>
<dbReference type="InterPro" id="IPR023346">
    <property type="entry name" value="Lysozyme-like_dom_sf"/>
</dbReference>
<feature type="domain" description="Penicillin-binding protein transpeptidase" evidence="14">
    <location>
        <begin position="384"/>
        <end position="617"/>
    </location>
</feature>
<keyword evidence="7" id="KW-0808">Transferase</keyword>
<evidence type="ECO:0000259" key="14">
    <source>
        <dbReference type="Pfam" id="PF00905"/>
    </source>
</evidence>
<evidence type="ECO:0000256" key="4">
    <source>
        <dbReference type="ARBA" id="ARBA00022645"/>
    </source>
</evidence>
<protein>
    <recommendedName>
        <fullName evidence="10">peptidoglycan glycosyltransferase</fullName>
        <ecNumber evidence="10">2.4.99.28</ecNumber>
    </recommendedName>
</protein>
<dbReference type="EC" id="2.4.99.28" evidence="10"/>
<comment type="similarity">
    <text evidence="3">In the N-terminal section; belongs to the glycosyltransferase 51 family.</text>
</comment>
<evidence type="ECO:0000256" key="9">
    <source>
        <dbReference type="ARBA" id="ARBA00023268"/>
    </source>
</evidence>
<dbReference type="EMBL" id="BSYI01000062">
    <property type="protein sequence ID" value="GMG85360.1"/>
    <property type="molecule type" value="Genomic_DNA"/>
</dbReference>
<evidence type="ECO:0000256" key="12">
    <source>
        <dbReference type="SAM" id="MobiDB-lite"/>
    </source>
</evidence>
<evidence type="ECO:0000256" key="5">
    <source>
        <dbReference type="ARBA" id="ARBA00022670"/>
    </source>
</evidence>
<evidence type="ECO:0000313" key="17">
    <source>
        <dbReference type="Proteomes" id="UP001239909"/>
    </source>
</evidence>
<evidence type="ECO:0000256" key="8">
    <source>
        <dbReference type="ARBA" id="ARBA00022801"/>
    </source>
</evidence>
<keyword evidence="13" id="KW-1133">Transmembrane helix</keyword>
<comment type="similarity">
    <text evidence="2">In the C-terminal section; belongs to the transpeptidase family.</text>
</comment>
<dbReference type="InterPro" id="IPR036950">
    <property type="entry name" value="PBP_transglycosylase"/>
</dbReference>
<feature type="compositionally biased region" description="Low complexity" evidence="12">
    <location>
        <begin position="11"/>
        <end position="60"/>
    </location>
</feature>
<dbReference type="Gene3D" id="3.40.710.10">
    <property type="entry name" value="DD-peptidase/beta-lactamase superfamily"/>
    <property type="match status" value="1"/>
</dbReference>
<reference evidence="16 17" key="1">
    <citation type="submission" date="2023-04" db="EMBL/GenBank/DDBJ databases">
        <title>Marinoamorphus aggregata gen. nov., sp. Nov., isolate from tissue of brittle star Ophioplocus japonicus.</title>
        <authorList>
            <person name="Kawano K."/>
            <person name="Sawayama S."/>
            <person name="Nakagawa S."/>
        </authorList>
    </citation>
    <scope>NUCLEOTIDE SEQUENCE [LARGE SCALE GENOMIC DNA]</scope>
    <source>
        <strain evidence="16 17">NKW23</strain>
    </source>
</reference>
<evidence type="ECO:0000256" key="2">
    <source>
        <dbReference type="ARBA" id="ARBA00007090"/>
    </source>
</evidence>
<keyword evidence="9" id="KW-0511">Multifunctional enzyme</keyword>
<name>A0ABQ6LTE2_9RHOB</name>
<evidence type="ECO:0000256" key="13">
    <source>
        <dbReference type="SAM" id="Phobius"/>
    </source>
</evidence>
<comment type="catalytic activity">
    <reaction evidence="11">
        <text>[GlcNAc-(1-&gt;4)-Mur2Ac(oyl-L-Ala-gamma-D-Glu-L-Lys-D-Ala-D-Ala)](n)-di-trans,octa-cis-undecaprenyl diphosphate + beta-D-GlcNAc-(1-&gt;4)-Mur2Ac(oyl-L-Ala-gamma-D-Glu-L-Lys-D-Ala-D-Ala)-di-trans,octa-cis-undecaprenyl diphosphate = [GlcNAc-(1-&gt;4)-Mur2Ac(oyl-L-Ala-gamma-D-Glu-L-Lys-D-Ala-D-Ala)](n+1)-di-trans,octa-cis-undecaprenyl diphosphate + di-trans,octa-cis-undecaprenyl diphosphate + H(+)</text>
        <dbReference type="Rhea" id="RHEA:23708"/>
        <dbReference type="Rhea" id="RHEA-COMP:9602"/>
        <dbReference type="Rhea" id="RHEA-COMP:9603"/>
        <dbReference type="ChEBI" id="CHEBI:15378"/>
        <dbReference type="ChEBI" id="CHEBI:58405"/>
        <dbReference type="ChEBI" id="CHEBI:60033"/>
        <dbReference type="ChEBI" id="CHEBI:78435"/>
        <dbReference type="EC" id="2.4.99.28"/>
    </reaction>
</comment>
<keyword evidence="8" id="KW-0378">Hydrolase</keyword>
<evidence type="ECO:0000259" key="15">
    <source>
        <dbReference type="Pfam" id="PF00912"/>
    </source>
</evidence>
<dbReference type="InterPro" id="IPR001460">
    <property type="entry name" value="PCN-bd_Tpept"/>
</dbReference>
<dbReference type="InterPro" id="IPR050396">
    <property type="entry name" value="Glycosyltr_51/Transpeptidase"/>
</dbReference>
<sequence>MARTPRRKTPKAPAGRGKGPAASTGAGAPAKPAAKGGAKPAPRATSAASPRAPAGQPGPVGRAVRRVVLGLVGAVWAFLWRVGLVATVMLAAATGYFYSQLPPVQAMLDGRATGSVTLLDRNGSVFAWRGEQYGGALLADDVSPHLIHAMTAAEDRRFWDHWGIDPRGIARAVWANLRAGRVVQGGSTLTQQVAKNVFLDAERSFERKLKEAPMALALELKYSKEEILSIYLNRVYLGAGTYGFEAAAQRYFGKSARAVTPAEAAMLAGLLRAPSRYAPTNDIGLAQGRASVIVRAMHEEGYLSEPQVFEALANPAGLSQAAEADIGDAFADWVMETAPAYLARRTTEDVVIATTFDRKAQAAAEAGVEAVYAAKVKPGSEAQTAVVVMAPDGAVRAMVGGRKTGAGRFNRATQALRQTGSAFKPVVYAAGLMAGLTPQSVVEDAPITIRGWSPKNYGGGFRGPVTLEAALASSINTVAVRVAQRAGTDRVRALAAEMGISTPLAPGPAVALGTSEATLIDMMGVYGTIRAEGRLVEPHGLRRLTLKGDSTPLLTHTPPPAGARPLPPDIARQLIHMMHGVIEGGTGRRARLAGRQAAGKTGTTQAARDAWFIGFTADYVIGVWMGNDDNAPLTGVTGGGLPAEIWHEVALRLHDGLPPRPLPMEAGPAPQVALSGPAAERDGGVGSIFRSVLGGLGGGEGRPSEAAVSGSSTGRAFTPGNDR</sequence>
<evidence type="ECO:0000256" key="11">
    <source>
        <dbReference type="ARBA" id="ARBA00049902"/>
    </source>
</evidence>
<comment type="caution">
    <text evidence="16">The sequence shown here is derived from an EMBL/GenBank/DDBJ whole genome shotgun (WGS) entry which is preliminary data.</text>
</comment>
<evidence type="ECO:0000256" key="6">
    <source>
        <dbReference type="ARBA" id="ARBA00022676"/>
    </source>
</evidence>
<dbReference type="SUPFAM" id="SSF56601">
    <property type="entry name" value="beta-lactamase/transpeptidase-like"/>
    <property type="match status" value="1"/>
</dbReference>
<keyword evidence="13" id="KW-0812">Transmembrane</keyword>
<keyword evidence="5" id="KW-0645">Protease</keyword>
<keyword evidence="6" id="KW-0328">Glycosyltransferase</keyword>
<evidence type="ECO:0000313" key="16">
    <source>
        <dbReference type="EMBL" id="GMG85360.1"/>
    </source>
</evidence>
<comment type="pathway">
    <text evidence="1">Cell wall biogenesis; peptidoglycan biosynthesis.</text>
</comment>
<keyword evidence="13" id="KW-0472">Membrane</keyword>
<dbReference type="NCBIfam" id="TIGR02074">
    <property type="entry name" value="PBP_1a_fam"/>
    <property type="match status" value="1"/>
</dbReference>
<organism evidence="16 17">
    <name type="scientific">Paralimibaculum aggregatum</name>
    <dbReference type="NCBI Taxonomy" id="3036245"/>
    <lineage>
        <taxon>Bacteria</taxon>
        <taxon>Pseudomonadati</taxon>
        <taxon>Pseudomonadota</taxon>
        <taxon>Alphaproteobacteria</taxon>
        <taxon>Rhodobacterales</taxon>
        <taxon>Paracoccaceae</taxon>
        <taxon>Paralimibaculum</taxon>
    </lineage>
</organism>
<evidence type="ECO:0000256" key="7">
    <source>
        <dbReference type="ARBA" id="ARBA00022679"/>
    </source>
</evidence>
<feature type="compositionally biased region" description="Basic residues" evidence="12">
    <location>
        <begin position="1"/>
        <end position="10"/>
    </location>
</feature>
<feature type="region of interest" description="Disordered" evidence="12">
    <location>
        <begin position="1"/>
        <end position="60"/>
    </location>
</feature>
<feature type="transmembrane region" description="Helical" evidence="13">
    <location>
        <begin position="67"/>
        <end position="98"/>
    </location>
</feature>